<reference evidence="2" key="1">
    <citation type="journal article" date="2020" name="Phytopathology">
        <title>Genome sequence of the chestnut blight fungus Cryphonectria parasitica EP155: A fundamental resource for an archetypical invasive plant pathogen.</title>
        <authorList>
            <person name="Crouch J.A."/>
            <person name="Dawe A."/>
            <person name="Aerts A."/>
            <person name="Barry K."/>
            <person name="Churchill A.C.L."/>
            <person name="Grimwood J."/>
            <person name="Hillman B."/>
            <person name="Milgroom M.G."/>
            <person name="Pangilinan J."/>
            <person name="Smith M."/>
            <person name="Salamov A."/>
            <person name="Schmutz J."/>
            <person name="Yadav J."/>
            <person name="Grigoriev I.V."/>
            <person name="Nuss D."/>
        </authorList>
    </citation>
    <scope>NUCLEOTIDE SEQUENCE</scope>
    <source>
        <strain evidence="2">EP155</strain>
    </source>
</reference>
<feature type="compositionally biased region" description="Gly residues" evidence="1">
    <location>
        <begin position="101"/>
        <end position="114"/>
    </location>
</feature>
<protein>
    <submittedName>
        <fullName evidence="2">Uncharacterized protein</fullName>
    </submittedName>
</protein>
<dbReference type="Proteomes" id="UP000803844">
    <property type="component" value="Unassembled WGS sequence"/>
</dbReference>
<keyword evidence="3" id="KW-1185">Reference proteome</keyword>
<name>A0A9P4Y820_CRYP1</name>
<organism evidence="2 3">
    <name type="scientific">Cryphonectria parasitica (strain ATCC 38755 / EP155)</name>
    <dbReference type="NCBI Taxonomy" id="660469"/>
    <lineage>
        <taxon>Eukaryota</taxon>
        <taxon>Fungi</taxon>
        <taxon>Dikarya</taxon>
        <taxon>Ascomycota</taxon>
        <taxon>Pezizomycotina</taxon>
        <taxon>Sordariomycetes</taxon>
        <taxon>Sordariomycetidae</taxon>
        <taxon>Diaporthales</taxon>
        <taxon>Cryphonectriaceae</taxon>
        <taxon>Cryphonectria-Endothia species complex</taxon>
        <taxon>Cryphonectria</taxon>
    </lineage>
</organism>
<dbReference type="RefSeq" id="XP_040779209.1">
    <property type="nucleotide sequence ID" value="XM_040925861.1"/>
</dbReference>
<gene>
    <name evidence="2" type="ORF">M406DRAFT_75489</name>
</gene>
<proteinExistence type="predicted"/>
<accession>A0A9P4Y820</accession>
<evidence type="ECO:0000313" key="3">
    <source>
        <dbReference type="Proteomes" id="UP000803844"/>
    </source>
</evidence>
<sequence>MALVLYLTNTPSPTFLDASLPTMKKAQSSWHKGAGDEETWQGWQQGHTSIANRPSTVSFPRTAGATDCIDGSTDRSAGTSSTKASDDEGIASTFDEPSDGTAGGTGIASIVGPGGPGGTPAISVAASMAASAWHSSRLTASRWFS</sequence>
<evidence type="ECO:0000256" key="1">
    <source>
        <dbReference type="SAM" id="MobiDB-lite"/>
    </source>
</evidence>
<comment type="caution">
    <text evidence="2">The sequence shown here is derived from an EMBL/GenBank/DDBJ whole genome shotgun (WGS) entry which is preliminary data.</text>
</comment>
<dbReference type="EMBL" id="MU032345">
    <property type="protein sequence ID" value="KAF3768248.1"/>
    <property type="molecule type" value="Genomic_DNA"/>
</dbReference>
<feature type="compositionally biased region" description="Polar residues" evidence="1">
    <location>
        <begin position="74"/>
        <end position="83"/>
    </location>
</feature>
<evidence type="ECO:0000313" key="2">
    <source>
        <dbReference type="EMBL" id="KAF3768248.1"/>
    </source>
</evidence>
<feature type="region of interest" description="Disordered" evidence="1">
    <location>
        <begin position="44"/>
        <end position="114"/>
    </location>
</feature>
<dbReference type="GeneID" id="63842990"/>
<dbReference type="AlphaFoldDB" id="A0A9P4Y820"/>
<feature type="compositionally biased region" description="Polar residues" evidence="1">
    <location>
        <begin position="44"/>
        <end position="59"/>
    </location>
</feature>